<organism evidence="1 2">
    <name type="scientific">Hypsizygus marmoreus</name>
    <name type="common">White beech mushroom</name>
    <name type="synonym">Agaricus marmoreus</name>
    <dbReference type="NCBI Taxonomy" id="39966"/>
    <lineage>
        <taxon>Eukaryota</taxon>
        <taxon>Fungi</taxon>
        <taxon>Dikarya</taxon>
        <taxon>Basidiomycota</taxon>
        <taxon>Agaricomycotina</taxon>
        <taxon>Agaricomycetes</taxon>
        <taxon>Agaricomycetidae</taxon>
        <taxon>Agaricales</taxon>
        <taxon>Tricholomatineae</taxon>
        <taxon>Lyophyllaceae</taxon>
        <taxon>Hypsizygus</taxon>
    </lineage>
</organism>
<sequence length="209" mass="23057">MHVHRGSRLLGGKGAFSPSCVTVYEDHTTPPYIPALTNTSTRSLLVPEKAEILKMGSTPRQGNDFACTLFFFFHLDCGDPQHGSLGGVSSLRSQSQRKSTSHRISRNCASTISRNAFMSADSISRFFSILALLLSCFIAWNDLTIHSMGKCINFQHPFPAYHSTPKPTHIHISHDLVNTHPMTLSPTTHNATMSSLANTLRTPLHSARR</sequence>
<proteinExistence type="predicted"/>
<dbReference type="Proteomes" id="UP000076154">
    <property type="component" value="Unassembled WGS sequence"/>
</dbReference>
<dbReference type="InParanoid" id="A0A369JJP2"/>
<reference evidence="1" key="1">
    <citation type="submission" date="2018-04" db="EMBL/GenBank/DDBJ databases">
        <title>Whole genome sequencing of Hypsizygus marmoreus.</title>
        <authorList>
            <person name="Choi I.-G."/>
            <person name="Min B."/>
            <person name="Kim J.-G."/>
            <person name="Kim S."/>
            <person name="Oh Y.-L."/>
            <person name="Kong W.-S."/>
            <person name="Park H."/>
            <person name="Jeong J."/>
            <person name="Song E.-S."/>
        </authorList>
    </citation>
    <scope>NUCLEOTIDE SEQUENCE [LARGE SCALE GENOMIC DNA]</scope>
    <source>
        <strain evidence="1">51987-8</strain>
    </source>
</reference>
<gene>
    <name evidence="1" type="ORF">Hypma_012145</name>
</gene>
<comment type="caution">
    <text evidence="1">The sequence shown here is derived from an EMBL/GenBank/DDBJ whole genome shotgun (WGS) entry which is preliminary data.</text>
</comment>
<evidence type="ECO:0000313" key="1">
    <source>
        <dbReference type="EMBL" id="RDB20787.1"/>
    </source>
</evidence>
<protein>
    <submittedName>
        <fullName evidence="1">Uncharacterized protein</fullName>
    </submittedName>
</protein>
<accession>A0A369JJP2</accession>
<name>A0A369JJP2_HYPMA</name>
<keyword evidence="2" id="KW-1185">Reference proteome</keyword>
<dbReference type="EMBL" id="LUEZ02000058">
    <property type="protein sequence ID" value="RDB20787.1"/>
    <property type="molecule type" value="Genomic_DNA"/>
</dbReference>
<evidence type="ECO:0000313" key="2">
    <source>
        <dbReference type="Proteomes" id="UP000076154"/>
    </source>
</evidence>
<dbReference type="AlphaFoldDB" id="A0A369JJP2"/>